<comment type="pathway">
    <text evidence="1 4">Quinol/quinone metabolism; menaquinone biosynthesis.</text>
</comment>
<dbReference type="Pfam" id="PF02621">
    <property type="entry name" value="VitK2_biosynth"/>
    <property type="match status" value="1"/>
</dbReference>
<dbReference type="AlphaFoldDB" id="A0A494Y2U3"/>
<name>A0A494Y2U3_9BACL</name>
<reference evidence="5 6" key="1">
    <citation type="submission" date="2018-10" db="EMBL/GenBank/DDBJ databases">
        <title>Cohnella sp. M2MS4P-1, whole genome shotgun sequence.</title>
        <authorList>
            <person name="Tuo L."/>
        </authorList>
    </citation>
    <scope>NUCLEOTIDE SEQUENCE [LARGE SCALE GENOMIC DNA]</scope>
    <source>
        <strain evidence="5 6">M2MS4P-1</strain>
    </source>
</reference>
<dbReference type="GO" id="GO:0009234">
    <property type="term" value="P:menaquinone biosynthetic process"/>
    <property type="evidence" value="ECO:0007669"/>
    <property type="project" value="UniProtKB-UniRule"/>
</dbReference>
<evidence type="ECO:0000256" key="1">
    <source>
        <dbReference type="ARBA" id="ARBA00004863"/>
    </source>
</evidence>
<dbReference type="Proteomes" id="UP000282076">
    <property type="component" value="Unassembled WGS sequence"/>
</dbReference>
<dbReference type="UniPathway" id="UPA00079"/>
<evidence type="ECO:0000313" key="6">
    <source>
        <dbReference type="Proteomes" id="UP000282076"/>
    </source>
</evidence>
<dbReference type="HAMAP" id="MF_00995">
    <property type="entry name" value="MqnA"/>
    <property type="match status" value="1"/>
</dbReference>
<comment type="function">
    <text evidence="4">Catalyzes the dehydration of chorismate into 3-[(1-carboxyvinyl)oxy]benzoate, a step in the biosynthesis of menaquinone (MK, vitamin K2).</text>
</comment>
<sequence>METNNNNARPIKLGRISYTNSWPVFHHFDPNALPYETELHSDLPAKLNRKLRAGEIDMAAISSYAYGISSDSYYVLPNLSVSSFGRVQSILLFLKSPLEKVIHGKIALTTASATSVNLLKIIMEKFYGGKPTYEDAEPSLEHMLENADAALLIGDHAIRASWTDHGYRVLDLGEVWNLWTGHWMTFALWAVRKETAHRYPEAVQSIYEGLIASKSMSYRDMRPIIDKAMSQIGGTADYWETYFRHLCHDFGPEQQAGLRLYFQYARELGLMDGEISLQEFPGLPVADTLPNRR</sequence>
<proteinExistence type="inferred from homology"/>
<organism evidence="5 6">
    <name type="scientific">Cohnella endophytica</name>
    <dbReference type="NCBI Taxonomy" id="2419778"/>
    <lineage>
        <taxon>Bacteria</taxon>
        <taxon>Bacillati</taxon>
        <taxon>Bacillota</taxon>
        <taxon>Bacilli</taxon>
        <taxon>Bacillales</taxon>
        <taxon>Paenibacillaceae</taxon>
        <taxon>Cohnella</taxon>
    </lineage>
</organism>
<keyword evidence="3 4" id="KW-0456">Lyase</keyword>
<evidence type="ECO:0000313" key="5">
    <source>
        <dbReference type="EMBL" id="RKP57056.1"/>
    </source>
</evidence>
<dbReference type="GO" id="GO:0016836">
    <property type="term" value="F:hydro-lyase activity"/>
    <property type="evidence" value="ECO:0007669"/>
    <property type="project" value="UniProtKB-UniRule"/>
</dbReference>
<keyword evidence="6" id="KW-1185">Reference proteome</keyword>
<evidence type="ECO:0000256" key="2">
    <source>
        <dbReference type="ARBA" id="ARBA00022428"/>
    </source>
</evidence>
<dbReference type="CDD" id="cd13634">
    <property type="entry name" value="PBP2_Sco4506"/>
    <property type="match status" value="1"/>
</dbReference>
<dbReference type="InterPro" id="IPR030868">
    <property type="entry name" value="MqnA"/>
</dbReference>
<protein>
    <recommendedName>
        <fullName evidence="4">Chorismate dehydratase</fullName>
        <ecNumber evidence="4">4.2.1.151</ecNumber>
    </recommendedName>
    <alternativeName>
        <fullName evidence="4">Menaquinone biosynthetic enzyme MqnA</fullName>
    </alternativeName>
</protein>
<gene>
    <name evidence="4" type="primary">mqnA</name>
    <name evidence="5" type="ORF">D7Z26_03455</name>
</gene>
<comment type="similarity">
    <text evidence="4">Belongs to the MqnA/MqnD family. MqnA subfamily.</text>
</comment>
<dbReference type="SUPFAM" id="SSF53850">
    <property type="entry name" value="Periplasmic binding protein-like II"/>
    <property type="match status" value="1"/>
</dbReference>
<dbReference type="PANTHER" id="PTHR37690">
    <property type="entry name" value="CHORISMATE DEHYDRATASE"/>
    <property type="match status" value="1"/>
</dbReference>
<dbReference type="InterPro" id="IPR003773">
    <property type="entry name" value="Menaquinone_biosynth"/>
</dbReference>
<dbReference type="OrthoDB" id="9810112at2"/>
<dbReference type="Gene3D" id="3.40.190.10">
    <property type="entry name" value="Periplasmic binding protein-like II"/>
    <property type="match status" value="2"/>
</dbReference>
<dbReference type="EC" id="4.2.1.151" evidence="4"/>
<dbReference type="RefSeq" id="WP_120974671.1">
    <property type="nucleotide sequence ID" value="NZ_RBZM01000002.1"/>
</dbReference>
<keyword evidence="2 4" id="KW-0474">Menaquinone biosynthesis</keyword>
<evidence type="ECO:0000256" key="3">
    <source>
        <dbReference type="ARBA" id="ARBA00023239"/>
    </source>
</evidence>
<comment type="caution">
    <text evidence="5">The sequence shown here is derived from an EMBL/GenBank/DDBJ whole genome shotgun (WGS) entry which is preliminary data.</text>
</comment>
<dbReference type="EMBL" id="RBZM01000002">
    <property type="protein sequence ID" value="RKP57056.1"/>
    <property type="molecule type" value="Genomic_DNA"/>
</dbReference>
<comment type="catalytic activity">
    <reaction evidence="4">
        <text>chorismate = 3-[(1-carboxyvinyl)-oxy]benzoate + H2O</text>
        <dbReference type="Rhea" id="RHEA:40051"/>
        <dbReference type="ChEBI" id="CHEBI:15377"/>
        <dbReference type="ChEBI" id="CHEBI:29748"/>
        <dbReference type="ChEBI" id="CHEBI:76981"/>
        <dbReference type="EC" id="4.2.1.151"/>
    </reaction>
</comment>
<evidence type="ECO:0000256" key="4">
    <source>
        <dbReference type="HAMAP-Rule" id="MF_00995"/>
    </source>
</evidence>
<dbReference type="PANTHER" id="PTHR37690:SF1">
    <property type="entry name" value="CHORISMATE DEHYDRATASE"/>
    <property type="match status" value="1"/>
</dbReference>
<accession>A0A494Y2U3</accession>